<sequence length="44" mass="5300">FHTGKYSLFVLELYLSFGGVDVDINFLRWQRYIDDGYRVFAIHK</sequence>
<organism evidence="1">
    <name type="scientific">marine sediment metagenome</name>
    <dbReference type="NCBI Taxonomy" id="412755"/>
    <lineage>
        <taxon>unclassified sequences</taxon>
        <taxon>metagenomes</taxon>
        <taxon>ecological metagenomes</taxon>
    </lineage>
</organism>
<reference evidence="1" key="1">
    <citation type="journal article" date="2014" name="Front. Microbiol.">
        <title>High frequency of phylogenetically diverse reductive dehalogenase-homologous genes in deep subseafloor sedimentary metagenomes.</title>
        <authorList>
            <person name="Kawai M."/>
            <person name="Futagami T."/>
            <person name="Toyoda A."/>
            <person name="Takaki Y."/>
            <person name="Nishi S."/>
            <person name="Hori S."/>
            <person name="Arai W."/>
            <person name="Tsubouchi T."/>
            <person name="Morono Y."/>
            <person name="Uchiyama I."/>
            <person name="Ito T."/>
            <person name="Fujiyama A."/>
            <person name="Inagaki F."/>
            <person name="Takami H."/>
        </authorList>
    </citation>
    <scope>NUCLEOTIDE SEQUENCE</scope>
    <source>
        <strain evidence="1">Expedition CK06-06</strain>
    </source>
</reference>
<comment type="caution">
    <text evidence="1">The sequence shown here is derived from an EMBL/GenBank/DDBJ whole genome shotgun (WGS) entry which is preliminary data.</text>
</comment>
<dbReference type="AlphaFoldDB" id="X1GRT8"/>
<protein>
    <submittedName>
        <fullName evidence="1">Uncharacterized protein</fullName>
    </submittedName>
</protein>
<name>X1GRT8_9ZZZZ</name>
<evidence type="ECO:0000313" key="1">
    <source>
        <dbReference type="EMBL" id="GAH47565.1"/>
    </source>
</evidence>
<accession>X1GRT8</accession>
<gene>
    <name evidence="1" type="ORF">S03H2_39051</name>
</gene>
<proteinExistence type="predicted"/>
<feature type="non-terminal residue" evidence="1">
    <location>
        <position position="1"/>
    </location>
</feature>
<dbReference type="EMBL" id="BARU01024110">
    <property type="protein sequence ID" value="GAH47565.1"/>
    <property type="molecule type" value="Genomic_DNA"/>
</dbReference>